<dbReference type="EMBL" id="GGFM01009631">
    <property type="protein sequence ID" value="MBW30382.1"/>
    <property type="molecule type" value="Transcribed_RNA"/>
</dbReference>
<organism evidence="2">
    <name type="scientific">Anopheles braziliensis</name>
    <dbReference type="NCBI Taxonomy" id="58242"/>
    <lineage>
        <taxon>Eukaryota</taxon>
        <taxon>Metazoa</taxon>
        <taxon>Ecdysozoa</taxon>
        <taxon>Arthropoda</taxon>
        <taxon>Hexapoda</taxon>
        <taxon>Insecta</taxon>
        <taxon>Pterygota</taxon>
        <taxon>Neoptera</taxon>
        <taxon>Endopterygota</taxon>
        <taxon>Diptera</taxon>
        <taxon>Nematocera</taxon>
        <taxon>Culicoidea</taxon>
        <taxon>Culicidae</taxon>
        <taxon>Anophelinae</taxon>
        <taxon>Anopheles</taxon>
    </lineage>
</organism>
<sequence length="238" mass="23867">MLLVDSLIFMRADSILVLISVVIGATFSLYCTFSTMIVVVGPSSSSASADSAGGGLGIGNFGVGFSTVVTCCAMYRSRFILRVGTGVSGRANWSKSMSRGAASGGGSLGGTTTGSLLSCFLRGIGVGLAGSGGVDWPFSTVTILSMVVAVCTSVALMEPSDGTSSVLVVRTIFSTVSAVGCTMTVSLGTLSAARTSCTISRSIADTVVGISALSALLLTSHDCRTSALVSVCWTCGLS</sequence>
<protein>
    <submittedName>
        <fullName evidence="2">Putative secreted peptide</fullName>
    </submittedName>
</protein>
<evidence type="ECO:0000313" key="2">
    <source>
        <dbReference type="EMBL" id="MBW30382.1"/>
    </source>
</evidence>
<proteinExistence type="predicted"/>
<keyword evidence="1" id="KW-0472">Membrane</keyword>
<accession>A0A2M3ZPH5</accession>
<keyword evidence="1" id="KW-1133">Transmembrane helix</keyword>
<keyword evidence="1" id="KW-0812">Transmembrane</keyword>
<dbReference type="AlphaFoldDB" id="A0A2M3ZPH5"/>
<feature type="transmembrane region" description="Helical" evidence="1">
    <location>
        <begin position="136"/>
        <end position="156"/>
    </location>
</feature>
<feature type="transmembrane region" description="Helical" evidence="1">
    <location>
        <begin position="15"/>
        <end position="40"/>
    </location>
</feature>
<reference evidence="2" key="1">
    <citation type="submission" date="2018-01" db="EMBL/GenBank/DDBJ databases">
        <title>An insight into the sialome of Amazonian anophelines.</title>
        <authorList>
            <person name="Ribeiro J.M."/>
            <person name="Scarpassa V."/>
            <person name="Calvo E."/>
        </authorList>
    </citation>
    <scope>NUCLEOTIDE SEQUENCE</scope>
    <source>
        <tissue evidence="2">Salivary glands</tissue>
    </source>
</reference>
<feature type="transmembrane region" description="Helical" evidence="1">
    <location>
        <begin position="52"/>
        <end position="75"/>
    </location>
</feature>
<evidence type="ECO:0000256" key="1">
    <source>
        <dbReference type="SAM" id="Phobius"/>
    </source>
</evidence>
<name>A0A2M3ZPH5_9DIPT</name>
<feature type="transmembrane region" description="Helical" evidence="1">
    <location>
        <begin position="168"/>
        <end position="193"/>
    </location>
</feature>